<reference evidence="4" key="1">
    <citation type="submission" date="2023-03" db="EMBL/GenBank/DDBJ databases">
        <title>Massive genome expansion in bonnet fungi (Mycena s.s.) driven by repeated elements and novel gene families across ecological guilds.</title>
        <authorList>
            <consortium name="Lawrence Berkeley National Laboratory"/>
            <person name="Harder C.B."/>
            <person name="Miyauchi S."/>
            <person name="Viragh M."/>
            <person name="Kuo A."/>
            <person name="Thoen E."/>
            <person name="Andreopoulos B."/>
            <person name="Lu D."/>
            <person name="Skrede I."/>
            <person name="Drula E."/>
            <person name="Henrissat B."/>
            <person name="Morin E."/>
            <person name="Kohler A."/>
            <person name="Barry K."/>
            <person name="LaButti K."/>
            <person name="Morin E."/>
            <person name="Salamov A."/>
            <person name="Lipzen A."/>
            <person name="Mereny Z."/>
            <person name="Hegedus B."/>
            <person name="Baldrian P."/>
            <person name="Stursova M."/>
            <person name="Weitz H."/>
            <person name="Taylor A."/>
            <person name="Grigoriev I.V."/>
            <person name="Nagy L.G."/>
            <person name="Martin F."/>
            <person name="Kauserud H."/>
        </authorList>
    </citation>
    <scope>NUCLEOTIDE SEQUENCE</scope>
    <source>
        <strain evidence="4">CBHHK067</strain>
    </source>
</reference>
<dbReference type="InterPro" id="IPR045339">
    <property type="entry name" value="DUF6534"/>
</dbReference>
<evidence type="ECO:0000313" key="5">
    <source>
        <dbReference type="Proteomes" id="UP001221757"/>
    </source>
</evidence>
<feature type="transmembrane region" description="Helical" evidence="2">
    <location>
        <begin position="113"/>
        <end position="131"/>
    </location>
</feature>
<name>A0AAD7DW25_MYCRO</name>
<protein>
    <recommendedName>
        <fullName evidence="3">DUF6534 domain-containing protein</fullName>
    </recommendedName>
</protein>
<feature type="domain" description="DUF6534" evidence="3">
    <location>
        <begin position="193"/>
        <end position="279"/>
    </location>
</feature>
<dbReference type="EMBL" id="JARKIE010000020">
    <property type="protein sequence ID" value="KAJ7700357.1"/>
    <property type="molecule type" value="Genomic_DNA"/>
</dbReference>
<keyword evidence="2" id="KW-0812">Transmembrane</keyword>
<accession>A0AAD7DW25</accession>
<dbReference type="PANTHER" id="PTHR40465:SF1">
    <property type="entry name" value="DUF6534 DOMAIN-CONTAINING PROTEIN"/>
    <property type="match status" value="1"/>
</dbReference>
<feature type="transmembrane region" description="Helical" evidence="2">
    <location>
        <begin position="227"/>
        <end position="249"/>
    </location>
</feature>
<dbReference type="Pfam" id="PF20152">
    <property type="entry name" value="DUF6534"/>
    <property type="match status" value="1"/>
</dbReference>
<evidence type="ECO:0000313" key="4">
    <source>
        <dbReference type="EMBL" id="KAJ7700357.1"/>
    </source>
</evidence>
<feature type="compositionally biased region" description="Low complexity" evidence="1">
    <location>
        <begin position="308"/>
        <end position="319"/>
    </location>
</feature>
<feature type="transmembrane region" description="Helical" evidence="2">
    <location>
        <begin position="143"/>
        <end position="164"/>
    </location>
</feature>
<proteinExistence type="predicted"/>
<dbReference type="AlphaFoldDB" id="A0AAD7DW25"/>
<keyword evidence="2" id="KW-0472">Membrane</keyword>
<feature type="transmembrane region" description="Helical" evidence="2">
    <location>
        <begin position="185"/>
        <end position="207"/>
    </location>
</feature>
<dbReference type="Proteomes" id="UP001221757">
    <property type="component" value="Unassembled WGS sequence"/>
</dbReference>
<gene>
    <name evidence="4" type="ORF">B0H17DRAFT_1047065</name>
</gene>
<comment type="caution">
    <text evidence="4">The sequence shown here is derived from an EMBL/GenBank/DDBJ whole genome shotgun (WGS) entry which is preliminary data.</text>
</comment>
<evidence type="ECO:0000256" key="1">
    <source>
        <dbReference type="SAM" id="MobiDB-lite"/>
    </source>
</evidence>
<dbReference type="PANTHER" id="PTHR40465">
    <property type="entry name" value="CHROMOSOME 1, WHOLE GENOME SHOTGUN SEQUENCE"/>
    <property type="match status" value="1"/>
</dbReference>
<keyword evidence="2" id="KW-1133">Transmembrane helix</keyword>
<organism evidence="4 5">
    <name type="scientific">Mycena rosella</name>
    <name type="common">Pink bonnet</name>
    <name type="synonym">Agaricus rosellus</name>
    <dbReference type="NCBI Taxonomy" id="1033263"/>
    <lineage>
        <taxon>Eukaryota</taxon>
        <taxon>Fungi</taxon>
        <taxon>Dikarya</taxon>
        <taxon>Basidiomycota</taxon>
        <taxon>Agaricomycotina</taxon>
        <taxon>Agaricomycetes</taxon>
        <taxon>Agaricomycetidae</taxon>
        <taxon>Agaricales</taxon>
        <taxon>Marasmiineae</taxon>
        <taxon>Mycenaceae</taxon>
        <taxon>Mycena</taxon>
    </lineage>
</organism>
<sequence length="325" mass="36023">MSLSTTMSSDLTSLDGTYGALEIGAAVGTFLYGMETLQAFNYYRNFPKDSVILKSTVASIWLLDLAQTICTLHAVSGQPGGYLPVQFSQNYLMTVTFYDRPPSQEIATPPHSLVLVILFSGVSSTVVQAFYANRIRVLSGTWYLMVICFALIIASLIGALVLMAMLWRSSSALIFLQSQVEWEMIVLSSVGPAVDILIATSMCFYLWRLRKAEPEFRRTQNTLDTLILWTVETTLLTSLAAIIQIVLFLTRKDMSFMAFYIIQPKLFSNSMLAVLNGRTQFRFDDHRTRAGVSQSIAFELPASRPDANHSASFASASASMDDMPS</sequence>
<keyword evidence="5" id="KW-1185">Reference proteome</keyword>
<evidence type="ECO:0000256" key="2">
    <source>
        <dbReference type="SAM" id="Phobius"/>
    </source>
</evidence>
<feature type="region of interest" description="Disordered" evidence="1">
    <location>
        <begin position="304"/>
        <end position="325"/>
    </location>
</feature>
<evidence type="ECO:0000259" key="3">
    <source>
        <dbReference type="Pfam" id="PF20152"/>
    </source>
</evidence>